<organism evidence="2 3">
    <name type="scientific">Streptomyces atroolivaceus</name>
    <dbReference type="NCBI Taxonomy" id="66869"/>
    <lineage>
        <taxon>Bacteria</taxon>
        <taxon>Bacillati</taxon>
        <taxon>Actinomycetota</taxon>
        <taxon>Actinomycetes</taxon>
        <taxon>Kitasatosporales</taxon>
        <taxon>Streptomycetaceae</taxon>
        <taxon>Streptomyces</taxon>
    </lineage>
</organism>
<name>A0ABV9V723_STRAZ</name>
<dbReference type="EMBL" id="JBHSJE010000002">
    <property type="protein sequence ID" value="MFC4978995.1"/>
    <property type="molecule type" value="Genomic_DNA"/>
</dbReference>
<feature type="compositionally biased region" description="Low complexity" evidence="1">
    <location>
        <begin position="101"/>
        <end position="112"/>
    </location>
</feature>
<dbReference type="RefSeq" id="WP_051709271.1">
    <property type="nucleotide sequence ID" value="NZ_JBHSJE010000002.1"/>
</dbReference>
<feature type="compositionally biased region" description="Low complexity" evidence="1">
    <location>
        <begin position="252"/>
        <end position="261"/>
    </location>
</feature>
<evidence type="ECO:0000313" key="3">
    <source>
        <dbReference type="Proteomes" id="UP001595908"/>
    </source>
</evidence>
<gene>
    <name evidence="2" type="ORF">ACFPL4_11525</name>
</gene>
<dbReference type="SMART" id="SM00728">
    <property type="entry name" value="ChW"/>
    <property type="match status" value="1"/>
</dbReference>
<feature type="compositionally biased region" description="Low complexity" evidence="1">
    <location>
        <begin position="120"/>
        <end position="160"/>
    </location>
</feature>
<feature type="region of interest" description="Disordered" evidence="1">
    <location>
        <begin position="1"/>
        <end position="196"/>
    </location>
</feature>
<sequence>MAREHDPSRRIPPSSGTSSGASGASGSPPDPARRAVPREGAAGDPGDALRPGGTAGRKDTSSTAADPDAGAQGMTSGGPETGGPESGALEGADARTRTAKRAGAAGAAATASGTGGTRGTGVPEPSAAEAPEPAPANSEETKPASAPAASASDPAAAPAATGTVDGSPDTAVAAAAVSGSAGAGTRTETEPLGSRPKKSILAAAAIIGAILVSVPFLVAGQDDPEPEKDRTQNVAGTVVGTERSEHPETYTSKSPSPSVTPSKEKEKEKEQVEVKVKEKPSESPVTKPAVVPPPVTPERKPPATVTAKAPSNTAAGALSSLAEADPEGRHICYRAFVSGSGWQAPVCDGTMAGTAGQGKRITALNIAVWNVGGSSANALLHDQGSTSGNAKWAPSWTALVADGKNNYIGSSKQGAPYMTGFAMNVGKGSVCHSARLRGGGWGPQYCKNSRPEYMFVGTTDNKSWFEAVKLTV</sequence>
<protein>
    <submittedName>
        <fullName evidence="2">Hydrogenase expression protein HypA</fullName>
    </submittedName>
</protein>
<dbReference type="GeneID" id="31232971"/>
<feature type="compositionally biased region" description="Gly residues" evidence="1">
    <location>
        <begin position="75"/>
        <end position="85"/>
    </location>
</feature>
<feature type="compositionally biased region" description="Low complexity" evidence="1">
    <location>
        <begin position="12"/>
        <end position="27"/>
    </location>
</feature>
<evidence type="ECO:0000256" key="1">
    <source>
        <dbReference type="SAM" id="MobiDB-lite"/>
    </source>
</evidence>
<dbReference type="Pfam" id="PF07538">
    <property type="entry name" value="ChW"/>
    <property type="match status" value="1"/>
</dbReference>
<feature type="region of interest" description="Disordered" evidence="1">
    <location>
        <begin position="220"/>
        <end position="310"/>
    </location>
</feature>
<accession>A0ABV9V723</accession>
<reference evidence="3" key="1">
    <citation type="journal article" date="2019" name="Int. J. Syst. Evol. Microbiol.">
        <title>The Global Catalogue of Microorganisms (GCM) 10K type strain sequencing project: providing services to taxonomists for standard genome sequencing and annotation.</title>
        <authorList>
            <consortium name="The Broad Institute Genomics Platform"/>
            <consortium name="The Broad Institute Genome Sequencing Center for Infectious Disease"/>
            <person name="Wu L."/>
            <person name="Ma J."/>
        </authorList>
    </citation>
    <scope>NUCLEOTIDE SEQUENCE [LARGE SCALE GENOMIC DNA]</scope>
    <source>
        <strain evidence="3">ICMP 257</strain>
    </source>
</reference>
<keyword evidence="3" id="KW-1185">Reference proteome</keyword>
<feature type="compositionally biased region" description="Low complexity" evidence="1">
    <location>
        <begin position="171"/>
        <end position="184"/>
    </location>
</feature>
<feature type="compositionally biased region" description="Basic and acidic residues" evidence="1">
    <location>
        <begin position="262"/>
        <end position="281"/>
    </location>
</feature>
<dbReference type="Proteomes" id="UP001595908">
    <property type="component" value="Unassembled WGS sequence"/>
</dbReference>
<evidence type="ECO:0000313" key="2">
    <source>
        <dbReference type="EMBL" id="MFC4978995.1"/>
    </source>
</evidence>
<dbReference type="InterPro" id="IPR006637">
    <property type="entry name" value="ChW"/>
</dbReference>
<proteinExistence type="predicted"/>
<comment type="caution">
    <text evidence="2">The sequence shown here is derived from an EMBL/GenBank/DDBJ whole genome shotgun (WGS) entry which is preliminary data.</text>
</comment>